<dbReference type="PANTHER" id="PTHR47957:SF3">
    <property type="entry name" value="ATP-DEPENDENT HELICASE HRQ1"/>
    <property type="match status" value="1"/>
</dbReference>
<keyword evidence="4" id="KW-1185">Reference proteome</keyword>
<keyword evidence="3" id="KW-0378">Hydrolase</keyword>
<evidence type="ECO:0000313" key="3">
    <source>
        <dbReference type="EMBL" id="AYB46270.1"/>
    </source>
</evidence>
<keyword evidence="3" id="KW-0547">Nucleotide-binding</keyword>
<dbReference type="GO" id="GO:0006289">
    <property type="term" value="P:nucleotide-excision repair"/>
    <property type="evidence" value="ECO:0007669"/>
    <property type="project" value="TreeGrafter"/>
</dbReference>
<evidence type="ECO:0000256" key="1">
    <source>
        <dbReference type="SAM" id="Coils"/>
    </source>
</evidence>
<dbReference type="Gene3D" id="3.40.50.300">
    <property type="entry name" value="P-loop containing nucleotide triphosphate hydrolases"/>
    <property type="match status" value="2"/>
</dbReference>
<dbReference type="GO" id="GO:0036297">
    <property type="term" value="P:interstrand cross-link repair"/>
    <property type="evidence" value="ECO:0007669"/>
    <property type="project" value="TreeGrafter"/>
</dbReference>
<dbReference type="SMART" id="SM00487">
    <property type="entry name" value="DEXDc"/>
    <property type="match status" value="1"/>
</dbReference>
<organism evidence="3 4">
    <name type="scientific">Paenibacillus lautus</name>
    <name type="common">Bacillus lautus</name>
    <dbReference type="NCBI Taxonomy" id="1401"/>
    <lineage>
        <taxon>Bacteria</taxon>
        <taxon>Bacillati</taxon>
        <taxon>Bacillota</taxon>
        <taxon>Bacilli</taxon>
        <taxon>Bacillales</taxon>
        <taxon>Paenibacillaceae</taxon>
        <taxon>Paenibacillus</taxon>
    </lineage>
</organism>
<dbReference type="Pfam" id="PF00271">
    <property type="entry name" value="Helicase_C"/>
    <property type="match status" value="1"/>
</dbReference>
<reference evidence="3 4" key="1">
    <citation type="submission" date="2018-09" db="EMBL/GenBank/DDBJ databases">
        <title>Genome Sequence of Paenibacillus lautus Strain E7593-69, Azo Dye-Degrading Bacteria, Isolated from Commercial Tattoo Inks.</title>
        <authorList>
            <person name="Nho S.W."/>
            <person name="Kim S.-J."/>
            <person name="Kweon O."/>
            <person name="Cerniglia C.E."/>
        </authorList>
    </citation>
    <scope>NUCLEOTIDE SEQUENCE [LARGE SCALE GENOMIC DNA]</scope>
    <source>
        <strain evidence="3 4">E7593-69</strain>
    </source>
</reference>
<dbReference type="InterPro" id="IPR014001">
    <property type="entry name" value="Helicase_ATP-bd"/>
</dbReference>
<protein>
    <submittedName>
        <fullName evidence="3">DEAD/DEAH box helicase</fullName>
    </submittedName>
</protein>
<evidence type="ECO:0000259" key="2">
    <source>
        <dbReference type="PROSITE" id="PS51192"/>
    </source>
</evidence>
<dbReference type="InterPro" id="IPR001650">
    <property type="entry name" value="Helicase_C-like"/>
</dbReference>
<dbReference type="Proteomes" id="UP000266552">
    <property type="component" value="Chromosome"/>
</dbReference>
<feature type="domain" description="Helicase ATP-binding" evidence="2">
    <location>
        <begin position="181"/>
        <end position="450"/>
    </location>
</feature>
<keyword evidence="1" id="KW-0175">Coiled coil</keyword>
<dbReference type="GO" id="GO:0043138">
    <property type="term" value="F:3'-5' DNA helicase activity"/>
    <property type="evidence" value="ECO:0007669"/>
    <property type="project" value="TreeGrafter"/>
</dbReference>
<dbReference type="InterPro" id="IPR027417">
    <property type="entry name" value="P-loop_NTPase"/>
</dbReference>
<evidence type="ECO:0000313" key="4">
    <source>
        <dbReference type="Proteomes" id="UP000266552"/>
    </source>
</evidence>
<dbReference type="NCBIfam" id="NF041067">
    <property type="entry name" value="DpdJ"/>
    <property type="match status" value="1"/>
</dbReference>
<proteinExistence type="predicted"/>
<accession>A0A385TP84</accession>
<sequence length="1483" mass="170113">MSRTTFDLLTEEILSQLELKENQLLEWGFIGGAIDAREEIASILHMPPTEKIAELAKDYENDLGMTDQVLKHLRDRKLIYEVKEGYRTRYAETIRLLQLLKQRFSFRDWHSGRNLVSGIKPMLASRYYPVRDQALEQIESELPDKILNNTTTIEVIRSQLRYGKYKLSRFQVDSLVHLLSKGWGNEDHGTVIGAGTGAGKTKAFYIPAIAHMASVAAEEPTAWTKTIGIYPRVELLKDQFREAVGELWQVNPSMQDRGIRSLSAGCYYKDTPNIALDVKEHKQRKWDKKDRGYVCPFFSCPECGSEMYWLNEDLNAEIKANDGLHERLVCSSCERIIDESMIRITRARMKLNPPDLLFTTTEMLNRKMNSGSERHLFGIQAHRPPLYVLLDEIHIYEGVGGSHVAYLIRRWRHLMKMRSGASIQFVGLSATLSNAETFLSQLIGLTMDRVTYIHPQEKDMTAEGMEYNVVVRGDPFSGAALLSTSVQTAMLLARMLDPIESDVSRGAWGSKVFGFTDKLDVINRWHHIQLDSERNLLSRLRDPDLIERDDPNLPDYFPQLNLSGQVWLAAKEIKSDSLRRPIAIDITSSQNKGVMESAKFVIATSTLEVGYNDAKVGAVIQHKAPRNIASFLQRKGRAGRTRGMRPWMVVVSSAYGRDRFVYDYPEYIFQPNLDDLWLPLRNPFVQRIQMAFALMDFLMHKIGNDDLDIRRLLTEKGTQNQKETRRIIQQVKKIMEGDDRDWRIFVCNALQLTEVEYVRMMWTPPRSMLMDLLPNLLTRLETRFAKSTDEEKSEPLVGYIPRTLFTSLDISELQLKLPNERTELMTLVQGMVEFAPGNVSKRFVRSDHIQDAHWLEVPNSDLLDLNGSNVKSKLIEIMDWQGEPLKICEAYAFKLSQIPRGVSDRSSTYPQWSSTMTPSVAKGIEINLPEHSTLNSIFNNIEYYSFERNHYVKVTRFYPSVKGETKYESAGRPALPRDISFQFEGQRAALGFQRYTDAICFEIPEINWDEVIGSAEWENVLIQAKPEFYAYLVKKDETISSSLNVFEIGWLAQITISSIVAIAVRRQVEIGEAIEVFKENTSKIARDTLNLIYQSTAASNTFEDEEGRMYQRLLAYVSDELLINEFLNLAWVLEGGPDRHPEFREWLDKTAVTTIAAGIQRAITELLPDLNTEDLLVDIVDRSVWLSESESGGLGIVSKVASSVNHQPNEFESWFVHAVSDCPRHSAAKTLKTVLPLLEYPDFRDLVDRMRIEKRIEKQKEALAELQNLLDAVGIAPKRQVIGSIVNRLLRTGASHLTDGLMLDLQRKWEEEERRLACRVDMNVFSVACVSWDEIARQLDVILSTVEADESRRRRQRYVLIESLLFSDCNDSCPECLELYSPFQSFLKASRILVRQMVPQTHCVIRFSQLGWKETMMDALRNGLRVSLISHASERRECQEALIECLHTPLETAYELYYPFIEGVSNLGQEWQYNLRIREVSHA</sequence>
<dbReference type="SUPFAM" id="SSF52540">
    <property type="entry name" value="P-loop containing nucleoside triphosphate hydrolases"/>
    <property type="match status" value="1"/>
</dbReference>
<keyword evidence="3" id="KW-0347">Helicase</keyword>
<gene>
    <name evidence="3" type="ORF">D5F53_24545</name>
</gene>
<name>A0A385TP84_PAELA</name>
<feature type="coiled-coil region" evidence="1">
    <location>
        <begin position="1249"/>
        <end position="1276"/>
    </location>
</feature>
<dbReference type="PROSITE" id="PS51192">
    <property type="entry name" value="HELICASE_ATP_BIND_1"/>
    <property type="match status" value="1"/>
</dbReference>
<keyword evidence="3" id="KW-0067">ATP-binding</keyword>
<dbReference type="KEGG" id="plw:D5F53_24545"/>
<dbReference type="RefSeq" id="WP_119849889.1">
    <property type="nucleotide sequence ID" value="NZ_CP032412.1"/>
</dbReference>
<dbReference type="PANTHER" id="PTHR47957">
    <property type="entry name" value="ATP-DEPENDENT HELICASE HRQ1"/>
    <property type="match status" value="1"/>
</dbReference>
<dbReference type="EMBL" id="CP032412">
    <property type="protein sequence ID" value="AYB46270.1"/>
    <property type="molecule type" value="Genomic_DNA"/>
</dbReference>